<dbReference type="GO" id="GO:0009267">
    <property type="term" value="P:cellular response to starvation"/>
    <property type="evidence" value="ECO:0007669"/>
    <property type="project" value="InterPro"/>
</dbReference>
<reference evidence="5" key="2">
    <citation type="submission" date="2025-09" db="UniProtKB">
        <authorList>
            <consortium name="Ensembl"/>
        </authorList>
    </citation>
    <scope>IDENTIFICATION</scope>
</reference>
<dbReference type="Proteomes" id="UP000261560">
    <property type="component" value="Unplaced"/>
</dbReference>
<evidence type="ECO:0000256" key="2">
    <source>
        <dbReference type="ARBA" id="ARBA00005294"/>
    </source>
</evidence>
<evidence type="ECO:0000256" key="3">
    <source>
        <dbReference type="ARBA" id="ARBA00022525"/>
    </source>
</evidence>
<reference evidence="5" key="1">
    <citation type="submission" date="2025-08" db="UniProtKB">
        <authorList>
            <consortium name="Ensembl"/>
        </authorList>
    </citation>
    <scope>IDENTIFICATION</scope>
</reference>
<evidence type="ECO:0000313" key="6">
    <source>
        <dbReference type="Proteomes" id="UP000261560"/>
    </source>
</evidence>
<dbReference type="Ensembl" id="ENSOMET00000001627.1">
    <property type="protein sequence ID" value="ENSOMEP00000008927.1"/>
    <property type="gene ID" value="ENSOMEG00000010109.1"/>
</dbReference>
<name>A0A3B3BVU6_ORYME</name>
<evidence type="ECO:0000313" key="5">
    <source>
        <dbReference type="Ensembl" id="ENSOMEP00000008927.1"/>
    </source>
</evidence>
<dbReference type="CDD" id="cd22741">
    <property type="entry name" value="CART_CTD-like"/>
    <property type="match status" value="1"/>
</dbReference>
<dbReference type="PANTHER" id="PTHR16655:SF3">
    <property type="entry name" value="COCAINE- AND AMPHETAMINE-REGULATED TRANSCRIPT CH11"/>
    <property type="match status" value="1"/>
</dbReference>
<keyword evidence="3" id="KW-0964">Secreted</keyword>
<evidence type="ECO:0000256" key="1">
    <source>
        <dbReference type="ARBA" id="ARBA00004613"/>
    </source>
</evidence>
<organism evidence="5 6">
    <name type="scientific">Oryzias melastigma</name>
    <name type="common">Marine medaka</name>
    <dbReference type="NCBI Taxonomy" id="30732"/>
    <lineage>
        <taxon>Eukaryota</taxon>
        <taxon>Metazoa</taxon>
        <taxon>Chordata</taxon>
        <taxon>Craniata</taxon>
        <taxon>Vertebrata</taxon>
        <taxon>Euteleostomi</taxon>
        <taxon>Actinopterygii</taxon>
        <taxon>Neopterygii</taxon>
        <taxon>Teleostei</taxon>
        <taxon>Neoteleostei</taxon>
        <taxon>Acanthomorphata</taxon>
        <taxon>Ovalentaria</taxon>
        <taxon>Atherinomorphae</taxon>
        <taxon>Beloniformes</taxon>
        <taxon>Adrianichthyidae</taxon>
        <taxon>Oryziinae</taxon>
        <taxon>Oryzias</taxon>
    </lineage>
</organism>
<proteinExistence type="inferred from homology"/>
<dbReference type="GO" id="GO:0005615">
    <property type="term" value="C:extracellular space"/>
    <property type="evidence" value="ECO:0007669"/>
    <property type="project" value="InterPro"/>
</dbReference>
<dbReference type="SUPFAM" id="SSF64546">
    <property type="entry name" value="Satiety factor CART (cocaine and amphetamine regulated transcript)"/>
    <property type="match status" value="1"/>
</dbReference>
<dbReference type="GO" id="GO:0032099">
    <property type="term" value="P:negative regulation of appetite"/>
    <property type="evidence" value="ECO:0007669"/>
    <property type="project" value="InterPro"/>
</dbReference>
<comment type="subcellular location">
    <subcellularLocation>
        <location evidence="1">Secreted</location>
    </subcellularLocation>
</comment>
<dbReference type="InterPro" id="IPR036722">
    <property type="entry name" value="CART_C_sf"/>
</dbReference>
<dbReference type="GO" id="GO:0043410">
    <property type="term" value="P:positive regulation of MAPK cascade"/>
    <property type="evidence" value="ECO:0007669"/>
    <property type="project" value="InterPro"/>
</dbReference>
<dbReference type="Gene3D" id="4.10.40.30">
    <property type="entry name" value="CART, C-terminal domain"/>
    <property type="match status" value="1"/>
</dbReference>
<dbReference type="AlphaFoldDB" id="A0A3B3BVU6"/>
<protein>
    <submittedName>
        <fullName evidence="5">Uncharacterized protein</fullName>
    </submittedName>
</protein>
<dbReference type="GeneTree" id="ENSGT00390000018319"/>
<dbReference type="InterPro" id="IPR009106">
    <property type="entry name" value="CART"/>
</dbReference>
<dbReference type="GO" id="GO:0007186">
    <property type="term" value="P:G protein-coupled receptor signaling pathway"/>
    <property type="evidence" value="ECO:0007669"/>
    <property type="project" value="InterPro"/>
</dbReference>
<dbReference type="GO" id="GO:0008343">
    <property type="term" value="P:adult feeding behavior"/>
    <property type="evidence" value="ECO:0007669"/>
    <property type="project" value="InterPro"/>
</dbReference>
<dbReference type="PANTHER" id="PTHR16655">
    <property type="entry name" value="COCAINE AND AMPHETAMINE REGULATED TRANSCRIPT PROTEIN"/>
    <property type="match status" value="1"/>
</dbReference>
<sequence length="226" mass="25536">MRAEMKANEPSCRLLHDANQTRKRAQTFFFCVIIKPGPDLRPAASYPSCRMRDWQMTESSGILTSDLQRQAQDETTLCPERKVKTNLREEEKTLLHKSRNVLTQVWKKTVSERIQVFVEMESVRAVVYLSVCLTVMTSVCQSQRSSENQQLSEPALGLTTNELAEALQGLLDEADSNVGLSVEKKASVIPRCDVGERCAMKHGPRIGRLCDCLRGTACNTFFLRCY</sequence>
<evidence type="ECO:0000256" key="4">
    <source>
        <dbReference type="ARBA" id="ARBA00023157"/>
    </source>
</evidence>
<dbReference type="Pfam" id="PF06373">
    <property type="entry name" value="CART"/>
    <property type="match status" value="1"/>
</dbReference>
<dbReference type="PaxDb" id="30732-ENSOMEP00000008927"/>
<comment type="similarity">
    <text evidence="2">Belongs to the CART family.</text>
</comment>
<keyword evidence="4" id="KW-1015">Disulfide bond</keyword>
<keyword evidence="6" id="KW-1185">Reference proteome</keyword>
<dbReference type="GO" id="GO:0005184">
    <property type="term" value="F:neuropeptide hormone activity"/>
    <property type="evidence" value="ECO:0007669"/>
    <property type="project" value="InterPro"/>
</dbReference>
<accession>A0A3B3BVU6</accession>